<proteinExistence type="predicted"/>
<dbReference type="AlphaFoldDB" id="A0A172TXP4"/>
<evidence type="ECO:0000313" key="3">
    <source>
        <dbReference type="Proteomes" id="UP000077177"/>
    </source>
</evidence>
<reference evidence="2 3" key="2">
    <citation type="journal article" date="2016" name="Int. J. Syst. Evol. Microbiol.">
        <title>Flavisolibacter tropicus sp. nov., isolated from tropical soil.</title>
        <authorList>
            <person name="Lee J.J."/>
            <person name="Kang M.S."/>
            <person name="Kim G.S."/>
            <person name="Lee C.S."/>
            <person name="Lim S."/>
            <person name="Lee J."/>
            <person name="Roh S.H."/>
            <person name="Kang H."/>
            <person name="Ha J.M."/>
            <person name="Bae S."/>
            <person name="Jung H.Y."/>
            <person name="Kim M.K."/>
        </authorList>
    </citation>
    <scope>NUCLEOTIDE SEQUENCE [LARGE SCALE GENOMIC DNA]</scope>
    <source>
        <strain evidence="2 3">LCS9</strain>
    </source>
</reference>
<sequence length="512" mass="58983">MKLKESIPSNSVKIIELYNKINSDILDTRPDFQRKLVWKKQHKYHFIQTILMNFPFPEVYIASAEMDVQSLTAKEIVVDGQQRLTTIVDYIKGENDFKEQNKVTPFDQLSVDQKKEFLNYLVTVKDLKDMSMVLIKEIFQRINNTEYSLNAVEKTNAQYGDGEFAIFCKQVVDKSYNPSLDDTDIILDAEVKRKLNSFFETNNVFTDNDKTRMFDTQYSMLIVSTLLEGSYYGRSTKVEDYLKRYNASFTQYTDALNLLTKSIDIISGLQLSSKSYWFNKANLFSLIIELSKVDPQDLNFEKLEANLLELENKNDTYFSEENLETITDDEKRYFEVARQGSNEKASRVHRGKVISSIINNSKKVKSTYSHNSIEEKRLAILSSENIKYVTIEPSKTSLKNYHMDATSIVREFLKVNQIHDYDSQGNGADHKVTKQATLITHDNTIISEASFYKANNRGDARIWFSNLGSFANETESVAIIVKNSELYLVNVSQLDIENLTGKTNPFNDIILS</sequence>
<reference evidence="3" key="1">
    <citation type="submission" date="2015-01" db="EMBL/GenBank/DDBJ databases">
        <title>Flavisolibacter sp./LCS9/ whole genome sequencing.</title>
        <authorList>
            <person name="Kim M.K."/>
            <person name="Srinivasan S."/>
            <person name="Lee J.-J."/>
        </authorList>
    </citation>
    <scope>NUCLEOTIDE SEQUENCE [LARGE SCALE GENOMIC DNA]</scope>
    <source>
        <strain evidence="3">LCS9</strain>
    </source>
</reference>
<organism evidence="2 3">
    <name type="scientific">Flavisolibacter tropicus</name>
    <dbReference type="NCBI Taxonomy" id="1492898"/>
    <lineage>
        <taxon>Bacteria</taxon>
        <taxon>Pseudomonadati</taxon>
        <taxon>Bacteroidota</taxon>
        <taxon>Chitinophagia</taxon>
        <taxon>Chitinophagales</taxon>
        <taxon>Chitinophagaceae</taxon>
        <taxon>Flavisolibacter</taxon>
    </lineage>
</organism>
<dbReference type="OrthoDB" id="9764212at2"/>
<dbReference type="Pfam" id="PF03235">
    <property type="entry name" value="GmrSD_N"/>
    <property type="match status" value="1"/>
</dbReference>
<gene>
    <name evidence="2" type="ORF">SY85_14345</name>
</gene>
<dbReference type="InterPro" id="IPR004919">
    <property type="entry name" value="GmrSD_N"/>
</dbReference>
<dbReference type="PANTHER" id="PTHR39639">
    <property type="entry name" value="CHROMOSOME 16, WHOLE GENOME SHOTGUN SEQUENCE"/>
    <property type="match status" value="1"/>
</dbReference>
<dbReference type="RefSeq" id="WP_066405605.1">
    <property type="nucleotide sequence ID" value="NZ_CP011390.1"/>
</dbReference>
<feature type="domain" description="GmrSD restriction endonucleases N-terminal" evidence="1">
    <location>
        <begin position="15"/>
        <end position="159"/>
    </location>
</feature>
<evidence type="ECO:0000259" key="1">
    <source>
        <dbReference type="Pfam" id="PF03235"/>
    </source>
</evidence>
<dbReference type="EMBL" id="CP011390">
    <property type="protein sequence ID" value="ANE51507.1"/>
    <property type="molecule type" value="Genomic_DNA"/>
</dbReference>
<name>A0A172TXP4_9BACT</name>
<dbReference type="PANTHER" id="PTHR39639:SF1">
    <property type="entry name" value="DUF262 DOMAIN-CONTAINING PROTEIN"/>
    <property type="match status" value="1"/>
</dbReference>
<dbReference type="KEGG" id="fla:SY85_14345"/>
<accession>A0A172TXP4</accession>
<dbReference type="Proteomes" id="UP000077177">
    <property type="component" value="Chromosome"/>
</dbReference>
<evidence type="ECO:0000313" key="2">
    <source>
        <dbReference type="EMBL" id="ANE51507.1"/>
    </source>
</evidence>
<keyword evidence="3" id="KW-1185">Reference proteome</keyword>
<protein>
    <recommendedName>
        <fullName evidence="1">GmrSD restriction endonucleases N-terminal domain-containing protein</fullName>
    </recommendedName>
</protein>